<dbReference type="CDD" id="cd00093">
    <property type="entry name" value="HTH_XRE"/>
    <property type="match status" value="1"/>
</dbReference>
<evidence type="ECO:0000259" key="1">
    <source>
        <dbReference type="PROSITE" id="PS50943"/>
    </source>
</evidence>
<dbReference type="AlphaFoldDB" id="A0A2A5MEE0"/>
<reference evidence="2 3" key="1">
    <citation type="submission" date="2017-09" db="EMBL/GenBank/DDBJ databases">
        <title>Mdr eskape-Ghana.</title>
        <authorList>
            <person name="Agyepong N."/>
            <person name="Janice J."/>
            <person name="Samuelsen O."/>
            <person name="Owusu-Ofori A."/>
            <person name="Sundsfjord A."/>
            <person name="Essack S."/>
            <person name="Pedersen T."/>
        </authorList>
    </citation>
    <scope>NUCLEOTIDE SEQUENCE [LARGE SCALE GENOMIC DNA]</scope>
    <source>
        <strain evidence="2 3">46</strain>
    </source>
</reference>
<dbReference type="InterPro" id="IPR001387">
    <property type="entry name" value="Cro/C1-type_HTH"/>
</dbReference>
<dbReference type="Proteomes" id="UP000217648">
    <property type="component" value="Unassembled WGS sequence"/>
</dbReference>
<accession>A0A2A5MEE0</accession>
<evidence type="ECO:0000313" key="2">
    <source>
        <dbReference type="EMBL" id="PCM59200.1"/>
    </source>
</evidence>
<evidence type="ECO:0000313" key="3">
    <source>
        <dbReference type="Proteomes" id="UP000217648"/>
    </source>
</evidence>
<protein>
    <submittedName>
        <fullName evidence="2">Helix-turn-helix domain-containing protein</fullName>
    </submittedName>
</protein>
<dbReference type="InterPro" id="IPR010982">
    <property type="entry name" value="Lambda_DNA-bd_dom_sf"/>
</dbReference>
<organism evidence="2 3">
    <name type="scientific">Klebsiella quasipneumoniae</name>
    <dbReference type="NCBI Taxonomy" id="1463165"/>
    <lineage>
        <taxon>Bacteria</taxon>
        <taxon>Pseudomonadati</taxon>
        <taxon>Pseudomonadota</taxon>
        <taxon>Gammaproteobacteria</taxon>
        <taxon>Enterobacterales</taxon>
        <taxon>Enterobacteriaceae</taxon>
        <taxon>Klebsiella/Raoultella group</taxon>
        <taxon>Klebsiella</taxon>
        <taxon>Klebsiella pneumoniae complex</taxon>
    </lineage>
</organism>
<dbReference type="GO" id="GO:0003677">
    <property type="term" value="F:DNA binding"/>
    <property type="evidence" value="ECO:0007669"/>
    <property type="project" value="InterPro"/>
</dbReference>
<dbReference type="Gene3D" id="1.10.260.40">
    <property type="entry name" value="lambda repressor-like DNA-binding domains"/>
    <property type="match status" value="1"/>
</dbReference>
<name>A0A2A5MEE0_9ENTR</name>
<dbReference type="PROSITE" id="PS50943">
    <property type="entry name" value="HTH_CROC1"/>
    <property type="match status" value="1"/>
</dbReference>
<proteinExistence type="predicted"/>
<dbReference type="SMART" id="SM00530">
    <property type="entry name" value="HTH_XRE"/>
    <property type="match status" value="1"/>
</dbReference>
<gene>
    <name evidence="2" type="ORF">CP911_23120</name>
</gene>
<feature type="domain" description="HTH cro/C1-type" evidence="1">
    <location>
        <begin position="18"/>
        <end position="72"/>
    </location>
</feature>
<sequence length="145" mass="16996">MLGYWFDLDANMNFEERLLRALDEAGISQSELGRRVGVNSQTVSNWCNTGNFPRKEKLELFPQALGKPLYWFFMTDEEESSLQAVTASKTVLNQKQLELLEVFDQLPEVEQDRFIELARTRLEELDRFMAEFLSKRKIPPPFEKD</sequence>
<dbReference type="Pfam" id="PF01381">
    <property type="entry name" value="HTH_3"/>
    <property type="match status" value="1"/>
</dbReference>
<dbReference type="EMBL" id="NXHG01000018">
    <property type="protein sequence ID" value="PCM59200.1"/>
    <property type="molecule type" value="Genomic_DNA"/>
</dbReference>
<dbReference type="RefSeq" id="WP_077257742.1">
    <property type="nucleotide sequence ID" value="NZ_CABVMD010000001.1"/>
</dbReference>
<comment type="caution">
    <text evidence="2">The sequence shown here is derived from an EMBL/GenBank/DDBJ whole genome shotgun (WGS) entry which is preliminary data.</text>
</comment>
<dbReference type="SUPFAM" id="SSF47413">
    <property type="entry name" value="lambda repressor-like DNA-binding domains"/>
    <property type="match status" value="1"/>
</dbReference>